<sequence length="127" mass="13379">MGFLEDCGRCKICSALLLGSSLAGFVLDRGLIHTYIMVTSSPSAASGTRPACRVHTGSASTGVKEQSRTHVELEGPSLEKKAFGIISNPQSRVVFVMYMDRHNLALSSKVSRNAGAGGLQPPGSSRN</sequence>
<dbReference type="GeneID" id="70186020"/>
<gene>
    <name evidence="2" type="ORF">B0I36DRAFT_346572</name>
</gene>
<accession>A0A9P8YCS1</accession>
<evidence type="ECO:0000313" key="3">
    <source>
        <dbReference type="Proteomes" id="UP000756346"/>
    </source>
</evidence>
<proteinExistence type="predicted"/>
<evidence type="ECO:0000313" key="2">
    <source>
        <dbReference type="EMBL" id="KAH7034668.1"/>
    </source>
</evidence>
<comment type="caution">
    <text evidence="2">The sequence shown here is derived from an EMBL/GenBank/DDBJ whole genome shotgun (WGS) entry which is preliminary data.</text>
</comment>
<dbReference type="AlphaFoldDB" id="A0A9P8YCS1"/>
<name>A0A9P8YCS1_9PEZI</name>
<dbReference type="Proteomes" id="UP000756346">
    <property type="component" value="Unassembled WGS sequence"/>
</dbReference>
<reference evidence="2" key="1">
    <citation type="journal article" date="2021" name="Nat. Commun.">
        <title>Genetic determinants of endophytism in the Arabidopsis root mycobiome.</title>
        <authorList>
            <person name="Mesny F."/>
            <person name="Miyauchi S."/>
            <person name="Thiergart T."/>
            <person name="Pickel B."/>
            <person name="Atanasova L."/>
            <person name="Karlsson M."/>
            <person name="Huettel B."/>
            <person name="Barry K.W."/>
            <person name="Haridas S."/>
            <person name="Chen C."/>
            <person name="Bauer D."/>
            <person name="Andreopoulos W."/>
            <person name="Pangilinan J."/>
            <person name="LaButti K."/>
            <person name="Riley R."/>
            <person name="Lipzen A."/>
            <person name="Clum A."/>
            <person name="Drula E."/>
            <person name="Henrissat B."/>
            <person name="Kohler A."/>
            <person name="Grigoriev I.V."/>
            <person name="Martin F.M."/>
            <person name="Hacquard S."/>
        </authorList>
    </citation>
    <scope>NUCLEOTIDE SEQUENCE</scope>
    <source>
        <strain evidence="2">MPI-CAGE-CH-0230</strain>
    </source>
</reference>
<keyword evidence="3" id="KW-1185">Reference proteome</keyword>
<dbReference type="RefSeq" id="XP_046014761.1">
    <property type="nucleotide sequence ID" value="XM_046156474.1"/>
</dbReference>
<feature type="region of interest" description="Disordered" evidence="1">
    <location>
        <begin position="47"/>
        <end position="70"/>
    </location>
</feature>
<dbReference type="EMBL" id="JAGTJQ010000003">
    <property type="protein sequence ID" value="KAH7034668.1"/>
    <property type="molecule type" value="Genomic_DNA"/>
</dbReference>
<protein>
    <submittedName>
        <fullName evidence="2">Uncharacterized protein</fullName>
    </submittedName>
</protein>
<organism evidence="2 3">
    <name type="scientific">Microdochium trichocladiopsis</name>
    <dbReference type="NCBI Taxonomy" id="1682393"/>
    <lineage>
        <taxon>Eukaryota</taxon>
        <taxon>Fungi</taxon>
        <taxon>Dikarya</taxon>
        <taxon>Ascomycota</taxon>
        <taxon>Pezizomycotina</taxon>
        <taxon>Sordariomycetes</taxon>
        <taxon>Xylariomycetidae</taxon>
        <taxon>Xylariales</taxon>
        <taxon>Microdochiaceae</taxon>
        <taxon>Microdochium</taxon>
    </lineage>
</organism>
<evidence type="ECO:0000256" key="1">
    <source>
        <dbReference type="SAM" id="MobiDB-lite"/>
    </source>
</evidence>